<dbReference type="EMBL" id="OU015568">
    <property type="protein sequence ID" value="CAG5078620.1"/>
    <property type="molecule type" value="Genomic_DNA"/>
</dbReference>
<dbReference type="Proteomes" id="UP001158576">
    <property type="component" value="Chromosome PAR"/>
</dbReference>
<evidence type="ECO:0000313" key="2">
    <source>
        <dbReference type="Proteomes" id="UP001158576"/>
    </source>
</evidence>
<keyword evidence="2" id="KW-1185">Reference proteome</keyword>
<name>A0ABN7RIP8_OIKDI</name>
<reference evidence="1 2" key="1">
    <citation type="submission" date="2021-04" db="EMBL/GenBank/DDBJ databases">
        <authorList>
            <person name="Bliznina A."/>
        </authorList>
    </citation>
    <scope>NUCLEOTIDE SEQUENCE [LARGE SCALE GENOMIC DNA]</scope>
</reference>
<accession>A0ABN7RIP8</accession>
<evidence type="ECO:0000313" key="1">
    <source>
        <dbReference type="EMBL" id="CAG5078620.1"/>
    </source>
</evidence>
<proteinExistence type="predicted"/>
<organism evidence="1 2">
    <name type="scientific">Oikopleura dioica</name>
    <name type="common">Tunicate</name>
    <dbReference type="NCBI Taxonomy" id="34765"/>
    <lineage>
        <taxon>Eukaryota</taxon>
        <taxon>Metazoa</taxon>
        <taxon>Chordata</taxon>
        <taxon>Tunicata</taxon>
        <taxon>Appendicularia</taxon>
        <taxon>Copelata</taxon>
        <taxon>Oikopleuridae</taxon>
        <taxon>Oikopleura</taxon>
    </lineage>
</organism>
<sequence>MKNFETIGNSRENEECPDKDLQSECEGLCRVDYNKCRLLCETEYCQSICEREYQFCLDNCPCGINCKEGCINCDNEICPVRFLLVMGYSLIDAFSISFDGLTKTGAKITAPSDDYIKYAPHALVKGELYIFGGATDFQKVLKNPLIFK</sequence>
<protein>
    <submittedName>
        <fullName evidence="1">Oidioi.mRNA.OKI2018_I69.PAR.g9036.t1.cds</fullName>
    </submittedName>
</protein>
<gene>
    <name evidence="1" type="ORF">OKIOD_LOCUS594</name>
</gene>